<dbReference type="GO" id="GO:0016746">
    <property type="term" value="F:acyltransferase activity"/>
    <property type="evidence" value="ECO:0007669"/>
    <property type="project" value="UniProtKB-KW"/>
</dbReference>
<keyword evidence="1" id="KW-0812">Transmembrane</keyword>
<dbReference type="Proteomes" id="UP000199036">
    <property type="component" value="Unassembled WGS sequence"/>
</dbReference>
<keyword evidence="1" id="KW-0472">Membrane</keyword>
<dbReference type="RefSeq" id="WP_143095661.1">
    <property type="nucleotide sequence ID" value="NZ_FOVI01000020.1"/>
</dbReference>
<organism evidence="2 3">
    <name type="scientific">Paenimyroides ummariense</name>
    <dbReference type="NCBI Taxonomy" id="913024"/>
    <lineage>
        <taxon>Bacteria</taxon>
        <taxon>Pseudomonadati</taxon>
        <taxon>Bacteroidota</taxon>
        <taxon>Flavobacteriia</taxon>
        <taxon>Flavobacteriales</taxon>
        <taxon>Flavobacteriaceae</taxon>
        <taxon>Paenimyroides</taxon>
    </lineage>
</organism>
<dbReference type="AlphaFoldDB" id="A0A1I5EFZ3"/>
<dbReference type="STRING" id="913024.SAMN05421741_12042"/>
<accession>A0A1I5EFZ3</accession>
<gene>
    <name evidence="2" type="ORF">SAMN05421741_12042</name>
</gene>
<evidence type="ECO:0000256" key="1">
    <source>
        <dbReference type="SAM" id="Phobius"/>
    </source>
</evidence>
<feature type="transmembrane region" description="Helical" evidence="1">
    <location>
        <begin position="119"/>
        <end position="141"/>
    </location>
</feature>
<name>A0A1I5EFZ3_9FLAO</name>
<dbReference type="OrthoDB" id="6269570at2"/>
<keyword evidence="2" id="KW-0012">Acyltransferase</keyword>
<protein>
    <submittedName>
        <fullName evidence="2">MBOAT, membrane-bound O-acyltransferase family</fullName>
    </submittedName>
</protein>
<dbReference type="EMBL" id="FOVI01000020">
    <property type="protein sequence ID" value="SFO10439.1"/>
    <property type="molecule type" value="Genomic_DNA"/>
</dbReference>
<evidence type="ECO:0000313" key="3">
    <source>
        <dbReference type="Proteomes" id="UP000199036"/>
    </source>
</evidence>
<keyword evidence="3" id="KW-1185">Reference proteome</keyword>
<sequence length="153" mass="17948">MTLQEYVKKRNGVSMSSSNSLRNNLYRSLGAKNFALFWNYWNPIFGYYLGIKIYKPLKKVVPASISLVATFVFCGMIHDLVTTIVRGKLSIFFSIWFLIMALFVLISKFVRQDFSTKKWIFRATSNILILCFSFFTTDYIYQLLKIKFPILEE</sequence>
<evidence type="ECO:0000313" key="2">
    <source>
        <dbReference type="EMBL" id="SFO10439.1"/>
    </source>
</evidence>
<keyword evidence="2" id="KW-0808">Transferase</keyword>
<keyword evidence="1" id="KW-1133">Transmembrane helix</keyword>
<feature type="transmembrane region" description="Helical" evidence="1">
    <location>
        <begin position="60"/>
        <end position="78"/>
    </location>
</feature>
<reference evidence="3" key="1">
    <citation type="submission" date="2016-10" db="EMBL/GenBank/DDBJ databases">
        <authorList>
            <person name="Varghese N."/>
            <person name="Submissions S."/>
        </authorList>
    </citation>
    <scope>NUCLEOTIDE SEQUENCE [LARGE SCALE GENOMIC DNA]</scope>
    <source>
        <strain evidence="3">DS-12</strain>
    </source>
</reference>
<proteinExistence type="predicted"/>
<feature type="transmembrane region" description="Helical" evidence="1">
    <location>
        <begin position="90"/>
        <end position="107"/>
    </location>
</feature>